<feature type="compositionally biased region" description="Pro residues" evidence="6">
    <location>
        <begin position="440"/>
        <end position="449"/>
    </location>
</feature>
<evidence type="ECO:0000256" key="2">
    <source>
        <dbReference type="ARBA" id="ARBA00022833"/>
    </source>
</evidence>
<evidence type="ECO:0000259" key="10">
    <source>
        <dbReference type="PROSITE" id="PS51205"/>
    </source>
</evidence>
<keyword evidence="11" id="KW-1185">Reference proteome</keyword>
<evidence type="ECO:0000256" key="5">
    <source>
        <dbReference type="PROSITE-ProRule" id="PRU00191"/>
    </source>
</evidence>
<feature type="region of interest" description="Disordered" evidence="6">
    <location>
        <begin position="716"/>
        <end position="780"/>
    </location>
</feature>
<evidence type="ECO:0000256" key="4">
    <source>
        <dbReference type="PROSITE-ProRule" id="PRU00125"/>
    </source>
</evidence>
<feature type="region of interest" description="Disordered" evidence="6">
    <location>
        <begin position="1308"/>
        <end position="1335"/>
    </location>
</feature>
<evidence type="ECO:0000256" key="3">
    <source>
        <dbReference type="ARBA" id="ARBA00023038"/>
    </source>
</evidence>
<dbReference type="PANTHER" id="PTHR23101:SF104">
    <property type="entry name" value="PROTEIN SPRINT"/>
    <property type="match status" value="1"/>
</dbReference>
<dbReference type="GO" id="GO:0031267">
    <property type="term" value="F:small GTPase binding"/>
    <property type="evidence" value="ECO:0007669"/>
    <property type="project" value="TreeGrafter"/>
</dbReference>
<feature type="compositionally biased region" description="Polar residues" evidence="6">
    <location>
        <begin position="1325"/>
        <end position="1334"/>
    </location>
</feature>
<dbReference type="GO" id="GO:0030139">
    <property type="term" value="C:endocytic vesicle"/>
    <property type="evidence" value="ECO:0007669"/>
    <property type="project" value="TreeGrafter"/>
</dbReference>
<dbReference type="WBParaSite" id="GPLIN_000328800">
    <property type="protein sequence ID" value="GPLIN_000328800"/>
    <property type="gene ID" value="GPLIN_000328800"/>
</dbReference>
<evidence type="ECO:0000259" key="8">
    <source>
        <dbReference type="PROSITE" id="PS50023"/>
    </source>
</evidence>
<feature type="region of interest" description="Disordered" evidence="6">
    <location>
        <begin position="356"/>
        <end position="456"/>
    </location>
</feature>
<dbReference type="SMART" id="SM00132">
    <property type="entry name" value="LIM"/>
    <property type="match status" value="1"/>
</dbReference>
<dbReference type="Gene3D" id="2.10.110.10">
    <property type="entry name" value="Cysteine Rich Protein"/>
    <property type="match status" value="1"/>
</dbReference>
<keyword evidence="5" id="KW-0727">SH2 domain</keyword>
<feature type="compositionally biased region" description="Polar residues" evidence="6">
    <location>
        <begin position="1043"/>
        <end position="1065"/>
    </location>
</feature>
<dbReference type="InterPro" id="IPR000980">
    <property type="entry name" value="SH2"/>
</dbReference>
<protein>
    <submittedName>
        <fullName evidence="12">SH2 domain-containing protein</fullName>
    </submittedName>
</protein>
<keyword evidence="1 4" id="KW-0479">Metal-binding</keyword>
<dbReference type="GO" id="GO:0007165">
    <property type="term" value="P:signal transduction"/>
    <property type="evidence" value="ECO:0007669"/>
    <property type="project" value="InterPro"/>
</dbReference>
<feature type="domain" description="LIM zinc-binding" evidence="8">
    <location>
        <begin position="1573"/>
        <end position="1643"/>
    </location>
</feature>
<dbReference type="Pfam" id="PF00412">
    <property type="entry name" value="LIM"/>
    <property type="match status" value="1"/>
</dbReference>
<feature type="region of interest" description="Disordered" evidence="6">
    <location>
        <begin position="1022"/>
        <end position="1091"/>
    </location>
</feature>
<reference evidence="11" key="2">
    <citation type="submission" date="2014-05" db="EMBL/GenBank/DDBJ databases">
        <title>The genome and life-stage specific transcriptomes of Globodera pallida elucidate key aspects of plant parasitism by a cyst nematode.</title>
        <authorList>
            <person name="Cotton J.A."/>
            <person name="Lilley C.J."/>
            <person name="Jones L.M."/>
            <person name="Kikuchi T."/>
            <person name="Reid A.J."/>
            <person name="Thorpe P."/>
            <person name="Tsai I.J."/>
            <person name="Beasley H."/>
            <person name="Blok V."/>
            <person name="Cock P.J.A."/>
            <person name="Van den Akker S.E."/>
            <person name="Holroyd N."/>
            <person name="Hunt M."/>
            <person name="Mantelin S."/>
            <person name="Naghra H."/>
            <person name="Pain A."/>
            <person name="Palomares-Rius J.E."/>
            <person name="Zarowiecki M."/>
            <person name="Berriman M."/>
            <person name="Jones J.T."/>
            <person name="Urwin P.E."/>
        </authorList>
    </citation>
    <scope>NUCLEOTIDE SEQUENCE [LARGE SCALE GENOMIC DNA]</scope>
    <source>
        <strain evidence="11">Lindley</strain>
    </source>
</reference>
<name>A0A183BRQ2_GLOPA</name>
<dbReference type="PANTHER" id="PTHR23101">
    <property type="entry name" value="RAB GDP/GTP EXCHANGE FACTOR"/>
    <property type="match status" value="1"/>
</dbReference>
<dbReference type="PROSITE" id="PS50023">
    <property type="entry name" value="LIM_DOMAIN_2"/>
    <property type="match status" value="1"/>
</dbReference>
<feature type="region of interest" description="Disordered" evidence="6">
    <location>
        <begin position="111"/>
        <end position="148"/>
    </location>
</feature>
<feature type="compositionally biased region" description="Low complexity" evidence="6">
    <location>
        <begin position="356"/>
        <end position="368"/>
    </location>
</feature>
<evidence type="ECO:0000313" key="11">
    <source>
        <dbReference type="Proteomes" id="UP000050741"/>
    </source>
</evidence>
<organism evidence="11 12">
    <name type="scientific">Globodera pallida</name>
    <name type="common">Potato cyst nematode worm</name>
    <name type="synonym">Heterodera pallida</name>
    <dbReference type="NCBI Taxonomy" id="36090"/>
    <lineage>
        <taxon>Eukaryota</taxon>
        <taxon>Metazoa</taxon>
        <taxon>Ecdysozoa</taxon>
        <taxon>Nematoda</taxon>
        <taxon>Chromadorea</taxon>
        <taxon>Rhabditida</taxon>
        <taxon>Tylenchina</taxon>
        <taxon>Tylenchomorpha</taxon>
        <taxon>Tylenchoidea</taxon>
        <taxon>Heteroderidae</taxon>
        <taxon>Heteroderinae</taxon>
        <taxon>Globodera</taxon>
    </lineage>
</organism>
<feature type="region of interest" description="Disordered" evidence="6">
    <location>
        <begin position="820"/>
        <end position="841"/>
    </location>
</feature>
<keyword evidence="3 4" id="KW-0440">LIM domain</keyword>
<dbReference type="InterPro" id="IPR000159">
    <property type="entry name" value="RA_dom"/>
</dbReference>
<dbReference type="PROSITE" id="PS50001">
    <property type="entry name" value="SH2"/>
    <property type="match status" value="1"/>
</dbReference>
<feature type="compositionally biased region" description="Pro residues" evidence="6">
    <location>
        <begin position="559"/>
        <end position="569"/>
    </location>
</feature>
<dbReference type="FunFam" id="2.10.110.10:FF:000057">
    <property type="entry name" value="Zyxin"/>
    <property type="match status" value="1"/>
</dbReference>
<dbReference type="GO" id="GO:0005085">
    <property type="term" value="F:guanyl-nucleotide exchange factor activity"/>
    <property type="evidence" value="ECO:0007669"/>
    <property type="project" value="InterPro"/>
</dbReference>
<dbReference type="InterPro" id="IPR003123">
    <property type="entry name" value="VPS9"/>
</dbReference>
<feature type="compositionally biased region" description="Polar residues" evidence="6">
    <location>
        <begin position="666"/>
        <end position="681"/>
    </location>
</feature>
<evidence type="ECO:0000259" key="7">
    <source>
        <dbReference type="PROSITE" id="PS50001"/>
    </source>
</evidence>
<dbReference type="InterPro" id="IPR001781">
    <property type="entry name" value="Znf_LIM"/>
</dbReference>
<sequence>MTSFEGAGGAGTEAEEERQRPRFSLDRLVPPQLITASDDDNDDDGNALSSASVSASFVLKRHPSVEIACHGIVQLVGDGTTTTTTTTTNAAAAAAAEDEYMISRSANAARFSGDGSDVSGGSTTPTTSASSLPPPRLGCSSPTAAATTDCPRQRHGISLLERLVKCHPIWFLSHLDRQAVAHLLTAQPPGVRAKCFREKASTIAPQVFIVRASSRGFRPSATVGGGGSGSPASNGCSIRAPPPPPVPSTKRRVDVMALSVRLAPNSIERASPDARREPELDHFLVEAVGSGTAVRLEGSPYTFNSLPLLLEHYCLDGEGELKVRLNLPRTLARCGSIQTLQGIALMGQDFWTSPLSASPSSSSFSPNSSCPPPPFPPKPVPPAPMVLYNPMTTFGQQHQQQQQQQQQQRSRAVHSPSSVTSSASSPPQLFHPSHHHPPASLQPPPPSSPSPTASSSTFMYCSASSASMEHFPTSQHHCCCCCNPCPSSNHHNGHVPLRKSHSVHGRPVNAFPSRGMRCSWENDGPPPPSSPQSLREGRVGNGGFLRALFSPSPQRRHPPPPPPPPPPPAAIDVGKKTTTNRSRTMASRNDFYGTLWEEPELNGDWSYQQQQQQQQQQQRWGGDVVQVAEEQQKGAKSFFARLKGFKRTNSASSSAAAVGRPKRENSGASFDDSSGTLSQMSPEVLRVRQLAFRRTNTDTGGGAIASALVRLKSLNEGGQQQQQQPPPPTTTSSNRVTPRNVNFPLARVLPQPRTPNKSDGEAMRVGEEGRGGTLRGQQRPKFATPAIEGICLNSSLHHHQHHHQEQYSDAHQPFTATKRHVNGRASDGDDGTPPVADNFKGTRTSKMAVAAVRPQLKQMQQPNGGTLVKHRKAPDVPVKSHSSEYSLLGELLTQRRSDQRNSAELAETVDNTAATGHLNVDETARHGLIIEDGEDDSHSVAGTDFNEPWDSNAWENLMDLARFGDGRMEESPRVSELVPESDSLEMMEKAARMANCSRSHFPHLTAGAHRRSLMRAHGTSSLMDISGVGSGTADHTKSRESGVNESVSRTNGLNFGQSSSSSTKQQYHHHHRPIPACSSSVDELSTHPNKSTSICPSLVPVFSPSRLRNLANEHPGEEDPAKVIQRYVEALSKDDQTLFEAALHQFIECTLLSREKDPYVVIRRVRQFINGMKNYLMRIGEADLHPIIKRERSRLNIDEFLNIDAILEEVLVKILLAKLKAHLYRLMILESTSNGELRRLTENIAQVRSMSAAELGFPEGTELPDSARMEQISRQLRKMQNHYSPLKKVQLLLRVLSLAVPFASLSSVSGSDHSSRQHNHRPANELSSPPQQLRTPKAYQHSSSYYALSPALSTLSPAFSMSRVPRHRTTSGSSSCVTAAALKHPPADELIRWLVYLLARSSTINCEIEAWYMWELLPQQVLSTGDASYFLSVLFSAVHVLKHPESIRRLKNVELAQSGGGGAHQLYAFADFMGSLIDSDESDLLLRVAIPNEQEGTIEYHSFPVLPKMNVAKLCRMIAHQFSVTNPEDYRLYLIFDEYEAPMEPTQIPHLMRNQMNETARPHLFVYKRRFSPRCAACLKVIAPSGNETEVARVIAMDKSYHLDCYKCEDCGLKLNSKIEGQGCYPLEAHLFCKNCNLKRLKSIK</sequence>
<dbReference type="GO" id="GO:0046872">
    <property type="term" value="F:metal ion binding"/>
    <property type="evidence" value="ECO:0007669"/>
    <property type="project" value="UniProtKB-KW"/>
</dbReference>
<feature type="domain" description="SH2" evidence="7">
    <location>
        <begin position="170"/>
        <end position="329"/>
    </location>
</feature>
<feature type="compositionally biased region" description="Low complexity" evidence="6">
    <location>
        <begin position="112"/>
        <end position="131"/>
    </location>
</feature>
<dbReference type="Proteomes" id="UP000050741">
    <property type="component" value="Unassembled WGS sequence"/>
</dbReference>
<dbReference type="InterPro" id="IPR045046">
    <property type="entry name" value="Vps9-like"/>
</dbReference>
<feature type="compositionally biased region" description="Low complexity" evidence="6">
    <location>
        <begin position="396"/>
        <end position="408"/>
    </location>
</feature>
<dbReference type="Gene3D" id="1.20.1050.80">
    <property type="entry name" value="VPS9 domain"/>
    <property type="match status" value="1"/>
</dbReference>
<feature type="region of interest" description="Disordered" evidence="6">
    <location>
        <begin position="648"/>
        <end position="681"/>
    </location>
</feature>
<dbReference type="CDD" id="cd09357">
    <property type="entry name" value="LIM3_Zyxin_like"/>
    <property type="match status" value="1"/>
</dbReference>
<feature type="compositionally biased region" description="Low complexity" evidence="6">
    <location>
        <begin position="415"/>
        <end position="427"/>
    </location>
</feature>
<dbReference type="GO" id="GO:0005829">
    <property type="term" value="C:cytosol"/>
    <property type="evidence" value="ECO:0007669"/>
    <property type="project" value="TreeGrafter"/>
</dbReference>
<dbReference type="SUPFAM" id="SSF101447">
    <property type="entry name" value="Formin homology 2 domain (FH2 domain)"/>
    <property type="match status" value="1"/>
</dbReference>
<feature type="domain" description="VPS9" evidence="10">
    <location>
        <begin position="1234"/>
        <end position="1450"/>
    </location>
</feature>
<feature type="compositionally biased region" description="Basic and acidic residues" evidence="6">
    <location>
        <begin position="756"/>
        <end position="770"/>
    </location>
</feature>
<evidence type="ECO:0000256" key="1">
    <source>
        <dbReference type="ARBA" id="ARBA00022723"/>
    </source>
</evidence>
<dbReference type="GO" id="GO:0016192">
    <property type="term" value="P:vesicle-mediated transport"/>
    <property type="evidence" value="ECO:0007669"/>
    <property type="project" value="InterPro"/>
</dbReference>
<feature type="region of interest" description="Disordered" evidence="6">
    <location>
        <begin position="219"/>
        <end position="250"/>
    </location>
</feature>
<feature type="compositionally biased region" description="Gly residues" evidence="6">
    <location>
        <begin position="1"/>
        <end position="11"/>
    </location>
</feature>
<feature type="compositionally biased region" description="Pro residues" evidence="6">
    <location>
        <begin position="369"/>
        <end position="384"/>
    </location>
</feature>
<proteinExistence type="predicted"/>
<feature type="region of interest" description="Disordered" evidence="6">
    <location>
        <begin position="1"/>
        <end position="47"/>
    </location>
</feature>
<feature type="region of interest" description="Disordered" evidence="6">
    <location>
        <begin position="496"/>
        <end position="588"/>
    </location>
</feature>
<dbReference type="PROSITE" id="PS50200">
    <property type="entry name" value="RA"/>
    <property type="match status" value="1"/>
</dbReference>
<feature type="domain" description="Ras-associating" evidence="9">
    <location>
        <begin position="1482"/>
        <end position="1571"/>
    </location>
</feature>
<accession>A0A183BRQ2</accession>
<keyword evidence="2 4" id="KW-0862">Zinc</keyword>
<evidence type="ECO:0000313" key="12">
    <source>
        <dbReference type="WBParaSite" id="GPLIN_000328800"/>
    </source>
</evidence>
<dbReference type="PROSITE" id="PS51205">
    <property type="entry name" value="VPS9"/>
    <property type="match status" value="1"/>
</dbReference>
<feature type="compositionally biased region" description="Polar residues" evidence="6">
    <location>
        <begin position="576"/>
        <end position="587"/>
    </location>
</feature>
<evidence type="ECO:0000256" key="6">
    <source>
        <dbReference type="SAM" id="MobiDB-lite"/>
    </source>
</evidence>
<feature type="region of interest" description="Disordered" evidence="6">
    <location>
        <begin position="861"/>
        <end position="882"/>
    </location>
</feature>
<dbReference type="Pfam" id="PF23268">
    <property type="entry name" value="RIN1"/>
    <property type="match status" value="1"/>
</dbReference>
<reference evidence="11" key="1">
    <citation type="submission" date="2013-12" db="EMBL/GenBank/DDBJ databases">
        <authorList>
            <person name="Aslett M."/>
        </authorList>
    </citation>
    <scope>NUCLEOTIDE SEQUENCE [LARGE SCALE GENOMIC DNA]</scope>
    <source>
        <strain evidence="11">Lindley</strain>
    </source>
</reference>
<feature type="compositionally biased region" description="Polar residues" evidence="6">
    <location>
        <begin position="1077"/>
        <end position="1091"/>
    </location>
</feature>
<reference evidence="12" key="3">
    <citation type="submission" date="2016-06" db="UniProtKB">
        <authorList>
            <consortium name="WormBaseParasite"/>
        </authorList>
    </citation>
    <scope>IDENTIFICATION</scope>
</reference>
<dbReference type="CDD" id="cd01776">
    <property type="entry name" value="RA_Rin"/>
    <property type="match status" value="1"/>
</dbReference>
<evidence type="ECO:0000259" key="9">
    <source>
        <dbReference type="PROSITE" id="PS50200"/>
    </source>
</evidence>
<dbReference type="InterPro" id="IPR037191">
    <property type="entry name" value="VPS9_dom_sf"/>
</dbReference>
<dbReference type="SUPFAM" id="SSF109993">
    <property type="entry name" value="VPS9 domain"/>
    <property type="match status" value="1"/>
</dbReference>